<comment type="caution">
    <text evidence="2">The sequence shown here is derived from an EMBL/GenBank/DDBJ whole genome shotgun (WGS) entry which is preliminary data.</text>
</comment>
<dbReference type="Gramene" id="mRNA:HanXRQr2_Chr09g0374431">
    <property type="protein sequence ID" value="mRNA:HanXRQr2_Chr09g0374431"/>
    <property type="gene ID" value="HanXRQr2_Chr09g0374431"/>
</dbReference>
<sequence length="296" mass="32369">MVVRHSGFHLDCIHREFSAKGEMRCPNCRNVETSQWPFPNSPRPSNELNVDGLLNRGDRIDPEAPQFQSEGFGRGLAYAVLDSPTEGLGYYASLTNQPYPYSTTLAEGHVGWSSNQPQFQFGGFSRGDAAAAAAACAWRKEVGCYIKSNCTYILTSPRIEKANGQLSDQQPNGPGEKRFKGDVARKQIILPVTLTRPLTCTVTFAYEQSFTSFLNSGGSLTNPRHHPSLEVPAISSTNPPYAYSEPSVSSTRGLTSHGSLMTQPYRDSATRAELRSQNLNAYILGARNQGREPATG</sequence>
<organism evidence="2 3">
    <name type="scientific">Helianthus annuus</name>
    <name type="common">Common sunflower</name>
    <dbReference type="NCBI Taxonomy" id="4232"/>
    <lineage>
        <taxon>Eukaryota</taxon>
        <taxon>Viridiplantae</taxon>
        <taxon>Streptophyta</taxon>
        <taxon>Embryophyta</taxon>
        <taxon>Tracheophyta</taxon>
        <taxon>Spermatophyta</taxon>
        <taxon>Magnoliopsida</taxon>
        <taxon>eudicotyledons</taxon>
        <taxon>Gunneridae</taxon>
        <taxon>Pentapetalae</taxon>
        <taxon>asterids</taxon>
        <taxon>campanulids</taxon>
        <taxon>Asterales</taxon>
        <taxon>Asteraceae</taxon>
        <taxon>Asteroideae</taxon>
        <taxon>Heliantheae alliance</taxon>
        <taxon>Heliantheae</taxon>
        <taxon>Helianthus</taxon>
    </lineage>
</organism>
<dbReference type="GO" id="GO:0004842">
    <property type="term" value="F:ubiquitin-protein transferase activity"/>
    <property type="evidence" value="ECO:0007669"/>
    <property type="project" value="InterPro"/>
</dbReference>
<dbReference type="InterPro" id="IPR044274">
    <property type="entry name" value="RFI2"/>
</dbReference>
<dbReference type="PANTHER" id="PTHR46798:SF3">
    <property type="entry name" value="RING FINGER FAMILY PROTEIN"/>
    <property type="match status" value="1"/>
</dbReference>
<keyword evidence="3" id="KW-1185">Reference proteome</keyword>
<feature type="region of interest" description="Disordered" evidence="1">
    <location>
        <begin position="236"/>
        <end position="259"/>
    </location>
</feature>
<name>A0A9K3I4Q1_HELAN</name>
<gene>
    <name evidence="2" type="ORF">HanXRQr2_Chr09g0374431</name>
</gene>
<protein>
    <recommendedName>
        <fullName evidence="4">Zinc finger, RING/FYVE/PHD-type</fullName>
    </recommendedName>
</protein>
<dbReference type="Proteomes" id="UP000215914">
    <property type="component" value="Unassembled WGS sequence"/>
</dbReference>
<proteinExistence type="predicted"/>
<evidence type="ECO:0000256" key="1">
    <source>
        <dbReference type="SAM" id="MobiDB-lite"/>
    </source>
</evidence>
<dbReference type="PANTHER" id="PTHR46798">
    <property type="entry name" value="OS09G0511500 PROTEIN"/>
    <property type="match status" value="1"/>
</dbReference>
<reference evidence="2" key="2">
    <citation type="submission" date="2020-06" db="EMBL/GenBank/DDBJ databases">
        <title>Helianthus annuus Genome sequencing and assembly Release 2.</title>
        <authorList>
            <person name="Gouzy J."/>
            <person name="Langlade N."/>
            <person name="Munos S."/>
        </authorList>
    </citation>
    <scope>NUCLEOTIDE SEQUENCE</scope>
    <source>
        <tissue evidence="2">Leaves</tissue>
    </source>
</reference>
<accession>A0A9K3I4Q1</accession>
<evidence type="ECO:0000313" key="2">
    <source>
        <dbReference type="EMBL" id="KAF5789704.1"/>
    </source>
</evidence>
<evidence type="ECO:0000313" key="3">
    <source>
        <dbReference type="Proteomes" id="UP000215914"/>
    </source>
</evidence>
<evidence type="ECO:0008006" key="4">
    <source>
        <dbReference type="Google" id="ProtNLM"/>
    </source>
</evidence>
<reference evidence="2" key="1">
    <citation type="journal article" date="2017" name="Nature">
        <title>The sunflower genome provides insights into oil metabolism, flowering and Asterid evolution.</title>
        <authorList>
            <person name="Badouin H."/>
            <person name="Gouzy J."/>
            <person name="Grassa C.J."/>
            <person name="Murat F."/>
            <person name="Staton S.E."/>
            <person name="Cottret L."/>
            <person name="Lelandais-Briere C."/>
            <person name="Owens G.L."/>
            <person name="Carrere S."/>
            <person name="Mayjonade B."/>
            <person name="Legrand L."/>
            <person name="Gill N."/>
            <person name="Kane N.C."/>
            <person name="Bowers J.E."/>
            <person name="Hubner S."/>
            <person name="Bellec A."/>
            <person name="Berard A."/>
            <person name="Berges H."/>
            <person name="Blanchet N."/>
            <person name="Boniface M.C."/>
            <person name="Brunel D."/>
            <person name="Catrice O."/>
            <person name="Chaidir N."/>
            <person name="Claudel C."/>
            <person name="Donnadieu C."/>
            <person name="Faraut T."/>
            <person name="Fievet G."/>
            <person name="Helmstetter N."/>
            <person name="King M."/>
            <person name="Knapp S.J."/>
            <person name="Lai Z."/>
            <person name="Le Paslier M.C."/>
            <person name="Lippi Y."/>
            <person name="Lorenzon L."/>
            <person name="Mandel J.R."/>
            <person name="Marage G."/>
            <person name="Marchand G."/>
            <person name="Marquand E."/>
            <person name="Bret-Mestries E."/>
            <person name="Morien E."/>
            <person name="Nambeesan S."/>
            <person name="Nguyen T."/>
            <person name="Pegot-Espagnet P."/>
            <person name="Pouilly N."/>
            <person name="Raftis F."/>
            <person name="Sallet E."/>
            <person name="Schiex T."/>
            <person name="Thomas J."/>
            <person name="Vandecasteele C."/>
            <person name="Vares D."/>
            <person name="Vear F."/>
            <person name="Vautrin S."/>
            <person name="Crespi M."/>
            <person name="Mangin B."/>
            <person name="Burke J.M."/>
            <person name="Salse J."/>
            <person name="Munos S."/>
            <person name="Vincourt P."/>
            <person name="Rieseberg L.H."/>
            <person name="Langlade N.B."/>
        </authorList>
    </citation>
    <scope>NUCLEOTIDE SEQUENCE</scope>
    <source>
        <tissue evidence="2">Leaves</tissue>
    </source>
</reference>
<feature type="compositionally biased region" description="Polar residues" evidence="1">
    <location>
        <begin position="246"/>
        <end position="259"/>
    </location>
</feature>
<dbReference type="AlphaFoldDB" id="A0A9K3I4Q1"/>
<dbReference type="EMBL" id="MNCJ02000324">
    <property type="protein sequence ID" value="KAF5789704.1"/>
    <property type="molecule type" value="Genomic_DNA"/>
</dbReference>